<dbReference type="InterPro" id="IPR013150">
    <property type="entry name" value="TFIIB_cyclin"/>
</dbReference>
<dbReference type="GO" id="GO:0051123">
    <property type="term" value="P:RNA polymerase II preinitiation complex assembly"/>
    <property type="evidence" value="ECO:0007669"/>
    <property type="project" value="UniProtKB-ARBA"/>
</dbReference>
<dbReference type="RefSeq" id="XP_025353971.1">
    <property type="nucleotide sequence ID" value="XM_025499924.1"/>
</dbReference>
<dbReference type="STRING" id="1280837.A0A316V7R8"/>
<gene>
    <name evidence="11" type="ORF">FA14DRAFT_165006</name>
</gene>
<comment type="similarity">
    <text evidence="1">Belongs to the TFIIB family.</text>
</comment>
<dbReference type="GO" id="GO:0017025">
    <property type="term" value="F:TBP-class protein binding"/>
    <property type="evidence" value="ECO:0007669"/>
    <property type="project" value="InterPro"/>
</dbReference>
<dbReference type="GeneID" id="37021705"/>
<evidence type="ECO:0000256" key="5">
    <source>
        <dbReference type="ARBA" id="ARBA00023163"/>
    </source>
</evidence>
<name>A0A316V7R8_9BASI</name>
<dbReference type="Pfam" id="PF08271">
    <property type="entry name" value="Zn_Ribbon_TF"/>
    <property type="match status" value="1"/>
</dbReference>
<comment type="subunit">
    <text evidence="8">Associates with TFIID-IIA (DA complex) to form TFIID-IIA-IIB (DAB-complex) which is then recognized by polymerase II.</text>
</comment>
<dbReference type="InterPro" id="IPR013763">
    <property type="entry name" value="Cyclin-like_dom"/>
</dbReference>
<protein>
    <recommendedName>
        <fullName evidence="2">Transcription initiation factor IIB</fullName>
    </recommendedName>
    <alternativeName>
        <fullName evidence="6">General transcription factor TFIIB</fullName>
    </alternativeName>
</protein>
<keyword evidence="9" id="KW-0479">Metal-binding</keyword>
<evidence type="ECO:0000313" key="12">
    <source>
        <dbReference type="Proteomes" id="UP000245771"/>
    </source>
</evidence>
<evidence type="ECO:0000256" key="2">
    <source>
        <dbReference type="ARBA" id="ARBA00013932"/>
    </source>
</evidence>
<keyword evidence="9" id="KW-0863">Zinc-finger</keyword>
<dbReference type="OrthoDB" id="25790at2759"/>
<dbReference type="AlphaFoldDB" id="A0A316V7R8"/>
<dbReference type="InterPro" id="IPR036915">
    <property type="entry name" value="Cyclin-like_sf"/>
</dbReference>
<sequence length="386" mass="41685">MAPAVVASMPAMKPPSIGQRAKTTNIYAQPFALTDHYKAARSTSNESSAGRKDDFVPELNLGLACPECKADPANLVEVFDSGDMVCADCGMVVGDKIIDTRSEWRTFANEEGDDPSRVGSSNNPLMDGLTEQLDTRISYKDGGSGAARDLQRAMNRGVVPSNRVILDAFDDIQRKCDQVHLPRVVSDTAKHMFKQVEQDQILRGKQRDAIIAAAIYCACKTNKVPRTFREICQLTNVSQKLIGKCFKEMQSAYGLNLHRAPDAGGANGIDADSAVSPTNAVDLVGRFCNHLGLDMSVTKCTEDVAGLLRDKGILAGRSPITVAATCIYLITRMLGQDVSAKKISAAAGVSDVTIKGSSRTLSSLRNDWLTPAILAKYPKFDINRLP</sequence>
<dbReference type="FunFam" id="1.10.472.170:FF:000001">
    <property type="entry name" value="Transcription initiation factor IIB"/>
    <property type="match status" value="1"/>
</dbReference>
<evidence type="ECO:0000256" key="3">
    <source>
        <dbReference type="ARBA" id="ARBA00022737"/>
    </source>
</evidence>
<dbReference type="PANTHER" id="PTHR11618:SF13">
    <property type="entry name" value="TRANSCRIPTION INITIATION FACTOR IIB"/>
    <property type="match status" value="1"/>
</dbReference>
<evidence type="ECO:0000313" key="11">
    <source>
        <dbReference type="EMBL" id="PWN33669.1"/>
    </source>
</evidence>
<accession>A0A316V7R8</accession>
<dbReference type="GO" id="GO:0097550">
    <property type="term" value="C:transcription preinitiation complex"/>
    <property type="evidence" value="ECO:0007669"/>
    <property type="project" value="TreeGrafter"/>
</dbReference>
<dbReference type="Gene3D" id="1.10.472.170">
    <property type="match status" value="1"/>
</dbReference>
<dbReference type="InParanoid" id="A0A316V7R8"/>
<dbReference type="SUPFAM" id="SSF57783">
    <property type="entry name" value="Zinc beta-ribbon"/>
    <property type="match status" value="1"/>
</dbReference>
<dbReference type="FunCoup" id="A0A316V7R8">
    <property type="interactions" value="538"/>
</dbReference>
<dbReference type="SMART" id="SM00385">
    <property type="entry name" value="CYCLIN"/>
    <property type="match status" value="2"/>
</dbReference>
<dbReference type="FunFam" id="2.20.25.10:FF:000036">
    <property type="entry name" value="Transcription initiation factor IIB"/>
    <property type="match status" value="1"/>
</dbReference>
<organism evidence="11 12">
    <name type="scientific">Meira miltonrushii</name>
    <dbReference type="NCBI Taxonomy" id="1280837"/>
    <lineage>
        <taxon>Eukaryota</taxon>
        <taxon>Fungi</taxon>
        <taxon>Dikarya</taxon>
        <taxon>Basidiomycota</taxon>
        <taxon>Ustilaginomycotina</taxon>
        <taxon>Exobasidiomycetes</taxon>
        <taxon>Exobasidiales</taxon>
        <taxon>Brachybasidiaceae</taxon>
        <taxon>Meira</taxon>
    </lineage>
</organism>
<feature type="domain" description="TFIIB-type" evidence="10">
    <location>
        <begin position="61"/>
        <end position="94"/>
    </location>
</feature>
<dbReference type="Pfam" id="PF00382">
    <property type="entry name" value="TFIIB"/>
    <property type="match status" value="2"/>
</dbReference>
<dbReference type="PANTHER" id="PTHR11618">
    <property type="entry name" value="TRANSCRIPTION INITIATION FACTOR IIB-RELATED"/>
    <property type="match status" value="1"/>
</dbReference>
<keyword evidence="3" id="KW-0677">Repeat</keyword>
<evidence type="ECO:0000256" key="8">
    <source>
        <dbReference type="ARBA" id="ARBA00066213"/>
    </source>
</evidence>
<evidence type="ECO:0000256" key="4">
    <source>
        <dbReference type="ARBA" id="ARBA00023015"/>
    </source>
</evidence>
<dbReference type="PRINTS" id="PR00685">
    <property type="entry name" value="TIFACTORIIB"/>
</dbReference>
<dbReference type="InterPro" id="IPR013137">
    <property type="entry name" value="Znf_TFIIB"/>
</dbReference>
<evidence type="ECO:0000256" key="7">
    <source>
        <dbReference type="ARBA" id="ARBA00056616"/>
    </source>
</evidence>
<dbReference type="Proteomes" id="UP000245771">
    <property type="component" value="Unassembled WGS sequence"/>
</dbReference>
<dbReference type="GO" id="GO:0005634">
    <property type="term" value="C:nucleus"/>
    <property type="evidence" value="ECO:0007669"/>
    <property type="project" value="TreeGrafter"/>
</dbReference>
<dbReference type="InterPro" id="IPR000812">
    <property type="entry name" value="TFIIB"/>
</dbReference>
<comment type="function">
    <text evidence="7">General factor that plays a major role in the activation of eukaryotic genes transcribed by RNA polymerase II.</text>
</comment>
<dbReference type="GO" id="GO:0008270">
    <property type="term" value="F:zinc ion binding"/>
    <property type="evidence" value="ECO:0007669"/>
    <property type="project" value="UniProtKB-KW"/>
</dbReference>
<dbReference type="PROSITE" id="PS51134">
    <property type="entry name" value="ZF_TFIIB"/>
    <property type="match status" value="1"/>
</dbReference>
<reference evidence="11 12" key="1">
    <citation type="journal article" date="2018" name="Mol. Biol. Evol.">
        <title>Broad Genomic Sampling Reveals a Smut Pathogenic Ancestry of the Fungal Clade Ustilaginomycotina.</title>
        <authorList>
            <person name="Kijpornyongpan T."/>
            <person name="Mondo S.J."/>
            <person name="Barry K."/>
            <person name="Sandor L."/>
            <person name="Lee J."/>
            <person name="Lipzen A."/>
            <person name="Pangilinan J."/>
            <person name="LaButti K."/>
            <person name="Hainaut M."/>
            <person name="Henrissat B."/>
            <person name="Grigoriev I.V."/>
            <person name="Spatafora J.W."/>
            <person name="Aime M.C."/>
        </authorList>
    </citation>
    <scope>NUCLEOTIDE SEQUENCE [LARGE SCALE GENOMIC DNA]</scope>
    <source>
        <strain evidence="11 12">MCA 3882</strain>
    </source>
</reference>
<evidence type="ECO:0000256" key="6">
    <source>
        <dbReference type="ARBA" id="ARBA00031706"/>
    </source>
</evidence>
<dbReference type="Gene3D" id="1.10.472.10">
    <property type="entry name" value="Cyclin-like"/>
    <property type="match status" value="1"/>
</dbReference>
<evidence type="ECO:0000259" key="10">
    <source>
        <dbReference type="PROSITE" id="PS51134"/>
    </source>
</evidence>
<keyword evidence="5" id="KW-0804">Transcription</keyword>
<proteinExistence type="inferred from homology"/>
<dbReference type="EMBL" id="KZ819604">
    <property type="protein sequence ID" value="PWN33669.1"/>
    <property type="molecule type" value="Genomic_DNA"/>
</dbReference>
<keyword evidence="9" id="KW-0862">Zinc</keyword>
<keyword evidence="4" id="KW-0805">Transcription regulation</keyword>
<keyword evidence="12" id="KW-1185">Reference proteome</keyword>
<dbReference type="GO" id="GO:0016251">
    <property type="term" value="F:RNA polymerase II general transcription initiation factor activity"/>
    <property type="evidence" value="ECO:0007669"/>
    <property type="project" value="TreeGrafter"/>
</dbReference>
<dbReference type="SUPFAM" id="SSF47954">
    <property type="entry name" value="Cyclin-like"/>
    <property type="match status" value="2"/>
</dbReference>
<evidence type="ECO:0000256" key="1">
    <source>
        <dbReference type="ARBA" id="ARBA00010857"/>
    </source>
</evidence>
<evidence type="ECO:0000256" key="9">
    <source>
        <dbReference type="PROSITE-ProRule" id="PRU00469"/>
    </source>
</evidence>